<evidence type="ECO:0000256" key="3">
    <source>
        <dbReference type="ARBA" id="ARBA00023121"/>
    </source>
</evidence>
<dbReference type="Proteomes" id="UP001231924">
    <property type="component" value="Unassembled WGS sequence"/>
</dbReference>
<sequence>MIEPTLPQAVYLLCHDLERDRLGEDSDLLRGVLLRAAAVAELRLSGLLTDVDGRAVRLPGGVPDDGFLAAVLDAVPPGGTASWSAVMDGDPAAAEERVRGRLAELGVVRAVRRRRLCVVPYRTVAVSPETRALRARVRGAVLSDTPQAVSPAEAVLAVLAIDGDVRTVFAPGEHLGHRDAVRALGARVDAELPGLRTALGWAIAGLRTAASAWEWSGSRPA</sequence>
<evidence type="ECO:0000313" key="6">
    <source>
        <dbReference type="Proteomes" id="UP001231924"/>
    </source>
</evidence>
<evidence type="ECO:0000256" key="2">
    <source>
        <dbReference type="ARBA" id="ARBA00023034"/>
    </source>
</evidence>
<organism evidence="5 6">
    <name type="scientific">Actinomycetospora termitidis</name>
    <dbReference type="NCBI Taxonomy" id="3053470"/>
    <lineage>
        <taxon>Bacteria</taxon>
        <taxon>Bacillati</taxon>
        <taxon>Actinomycetota</taxon>
        <taxon>Actinomycetes</taxon>
        <taxon>Pseudonocardiales</taxon>
        <taxon>Pseudonocardiaceae</taxon>
        <taxon>Actinomycetospora</taxon>
    </lineage>
</organism>
<evidence type="ECO:0000256" key="4">
    <source>
        <dbReference type="ARBA" id="ARBA00023136"/>
    </source>
</evidence>
<dbReference type="Pfam" id="PF05719">
    <property type="entry name" value="GPP34"/>
    <property type="match status" value="1"/>
</dbReference>
<proteinExistence type="predicted"/>
<evidence type="ECO:0000313" key="5">
    <source>
        <dbReference type="EMBL" id="MDL5154614.1"/>
    </source>
</evidence>
<protein>
    <submittedName>
        <fullName evidence="5">GPP34 family phosphoprotein</fullName>
    </submittedName>
</protein>
<dbReference type="RefSeq" id="WP_286050648.1">
    <property type="nucleotide sequence ID" value="NZ_JASVWF010000001.1"/>
</dbReference>
<keyword evidence="6" id="KW-1185">Reference proteome</keyword>
<keyword evidence="2" id="KW-0333">Golgi apparatus</keyword>
<comment type="caution">
    <text evidence="5">The sequence shown here is derived from an EMBL/GenBank/DDBJ whole genome shotgun (WGS) entry which is preliminary data.</text>
</comment>
<accession>A0ABT7M1T4</accession>
<comment type="subcellular location">
    <subcellularLocation>
        <location evidence="1">Golgi apparatus membrane</location>
        <topology evidence="1">Peripheral membrane protein</topology>
        <orientation evidence="1">Cytoplasmic side</orientation>
    </subcellularLocation>
</comment>
<name>A0ABT7M1T4_9PSEU</name>
<keyword evidence="4" id="KW-0472">Membrane</keyword>
<gene>
    <name evidence="5" type="ORF">QRT03_01475</name>
</gene>
<dbReference type="EMBL" id="JASVWF010000001">
    <property type="protein sequence ID" value="MDL5154614.1"/>
    <property type="molecule type" value="Genomic_DNA"/>
</dbReference>
<evidence type="ECO:0000256" key="1">
    <source>
        <dbReference type="ARBA" id="ARBA00004255"/>
    </source>
</evidence>
<dbReference type="InterPro" id="IPR008628">
    <property type="entry name" value="GPP34-like"/>
</dbReference>
<dbReference type="Gene3D" id="1.10.3630.10">
    <property type="entry name" value="yeast vps74-n-term truncation variant domain like"/>
    <property type="match status" value="1"/>
</dbReference>
<keyword evidence="3" id="KW-0446">Lipid-binding</keyword>
<dbReference type="InterPro" id="IPR038261">
    <property type="entry name" value="GPP34-like_sf"/>
</dbReference>
<reference evidence="5 6" key="1">
    <citation type="submission" date="2023-06" db="EMBL/GenBank/DDBJ databases">
        <title>Actinomycetospora Odt1-22.</title>
        <authorList>
            <person name="Supong K."/>
        </authorList>
    </citation>
    <scope>NUCLEOTIDE SEQUENCE [LARGE SCALE GENOMIC DNA]</scope>
    <source>
        <strain evidence="5 6">Odt1-22</strain>
    </source>
</reference>